<gene>
    <name evidence="1" type="ORF">GCM10022232_57910</name>
</gene>
<keyword evidence="2" id="KW-1185">Reference proteome</keyword>
<proteinExistence type="predicted"/>
<evidence type="ECO:0000313" key="2">
    <source>
        <dbReference type="Proteomes" id="UP001500456"/>
    </source>
</evidence>
<comment type="caution">
    <text evidence="1">The sequence shown here is derived from an EMBL/GenBank/DDBJ whole genome shotgun (WGS) entry which is preliminary data.</text>
</comment>
<evidence type="ECO:0000313" key="1">
    <source>
        <dbReference type="EMBL" id="GAA4009542.1"/>
    </source>
</evidence>
<organism evidence="1 2">
    <name type="scientific">Streptomyces plumbiresistens</name>
    <dbReference type="NCBI Taxonomy" id="511811"/>
    <lineage>
        <taxon>Bacteria</taxon>
        <taxon>Bacillati</taxon>
        <taxon>Actinomycetota</taxon>
        <taxon>Actinomycetes</taxon>
        <taxon>Kitasatosporales</taxon>
        <taxon>Streptomycetaceae</taxon>
        <taxon>Streptomyces</taxon>
    </lineage>
</organism>
<dbReference type="Proteomes" id="UP001500456">
    <property type="component" value="Unassembled WGS sequence"/>
</dbReference>
<reference evidence="2" key="1">
    <citation type="journal article" date="2019" name="Int. J. Syst. Evol. Microbiol.">
        <title>The Global Catalogue of Microorganisms (GCM) 10K type strain sequencing project: providing services to taxonomists for standard genome sequencing and annotation.</title>
        <authorList>
            <consortium name="The Broad Institute Genomics Platform"/>
            <consortium name="The Broad Institute Genome Sequencing Center for Infectious Disease"/>
            <person name="Wu L."/>
            <person name="Ma J."/>
        </authorList>
    </citation>
    <scope>NUCLEOTIDE SEQUENCE [LARGE SCALE GENOMIC DNA]</scope>
    <source>
        <strain evidence="2">JCM 16924</strain>
    </source>
</reference>
<name>A0ABP7SBP2_9ACTN</name>
<accession>A0ABP7SBP2</accession>
<dbReference type="RefSeq" id="WP_345567234.1">
    <property type="nucleotide sequence ID" value="NZ_BAAAZX010000018.1"/>
</dbReference>
<protein>
    <recommendedName>
        <fullName evidence="3">Transcriptional regulator</fullName>
    </recommendedName>
</protein>
<evidence type="ECO:0008006" key="3">
    <source>
        <dbReference type="Google" id="ProtNLM"/>
    </source>
</evidence>
<sequence>MHPSIQAGEFASALRRLRPRTPKDGEVTVGEDGVPRITIVVPVQLPMPEPSLEGLAQYTELLVESWSAGNPFHPWATTDHQLFEAEYKDAHRPEAAMAAPADLAARVIANIARWRANMESHQCPTGVRCRCPKSDSLRVIDAVLCTALIELASIGSIPWPVVTREALLAALVARNAAIEGDAEGVNAFSRTWLGLTRPERWREAVEMALLGDWVEQLGGGSTHDPSITSLLHRHRKAEHQRLRPLWERRARGKRTALLSRPVGDSLTLADVLPGARSPEALLNDTFIDDRISYVLSHLSAEETEIALSWARAEDSWAESADGVGQDAAYGERVRRKLKRLGSEYTRRQVERVVRGDEA</sequence>
<dbReference type="EMBL" id="BAAAZX010000018">
    <property type="protein sequence ID" value="GAA4009542.1"/>
    <property type="molecule type" value="Genomic_DNA"/>
</dbReference>